<comment type="similarity">
    <text evidence="2 6">Belongs to the fungal hydrophobin family.</text>
</comment>
<keyword evidence="5 6" id="KW-1015">Disulfide bond</keyword>
<dbReference type="SMART" id="SM00075">
    <property type="entry name" value="HYDRO"/>
    <property type="match status" value="1"/>
</dbReference>
<evidence type="ECO:0000256" key="5">
    <source>
        <dbReference type="ARBA" id="ARBA00023157"/>
    </source>
</evidence>
<dbReference type="AlphaFoldDB" id="A0A2G8SHH5"/>
<gene>
    <name evidence="7" type="ORF">GSI_04617</name>
</gene>
<name>A0A2G8SHH5_9APHY</name>
<sequence length="103" mass="10033">MFARLAAFSTLAFAALATAHNVCNTGSLQCCNSVVDSQSPEGTAILSVVGVAAKDVTGLVGVECTPITVVGAGVSKSCTAEPVCCKNSGVGDGVGIGCVPVSL</sequence>
<keyword evidence="3 6" id="KW-0134">Cell wall</keyword>
<dbReference type="Pfam" id="PF01185">
    <property type="entry name" value="Hydrophobin"/>
    <property type="match status" value="1"/>
</dbReference>
<dbReference type="OrthoDB" id="4225815at2759"/>
<accession>A0A2G8SHH5</accession>
<dbReference type="GO" id="GO:0009277">
    <property type="term" value="C:fungal-type cell wall"/>
    <property type="evidence" value="ECO:0007669"/>
    <property type="project" value="InterPro"/>
</dbReference>
<protein>
    <recommendedName>
        <fullName evidence="6">Hydrophobin</fullName>
    </recommendedName>
</protein>
<proteinExistence type="inferred from homology"/>
<evidence type="ECO:0000313" key="7">
    <source>
        <dbReference type="EMBL" id="PIL33167.1"/>
    </source>
</evidence>
<evidence type="ECO:0000256" key="1">
    <source>
        <dbReference type="ARBA" id="ARBA00004191"/>
    </source>
</evidence>
<comment type="caution">
    <text evidence="7">The sequence shown here is derived from an EMBL/GenBank/DDBJ whole genome shotgun (WGS) entry which is preliminary data.</text>
</comment>
<evidence type="ECO:0000256" key="6">
    <source>
        <dbReference type="RuleBase" id="RU365009"/>
    </source>
</evidence>
<reference evidence="7 8" key="1">
    <citation type="journal article" date="2015" name="Sci. Rep.">
        <title>Chromosome-level genome map provides insights into diverse defense mechanisms in the medicinal fungus Ganoderma sinense.</title>
        <authorList>
            <person name="Zhu Y."/>
            <person name="Xu J."/>
            <person name="Sun C."/>
            <person name="Zhou S."/>
            <person name="Xu H."/>
            <person name="Nelson D.R."/>
            <person name="Qian J."/>
            <person name="Song J."/>
            <person name="Luo H."/>
            <person name="Xiang L."/>
            <person name="Li Y."/>
            <person name="Xu Z."/>
            <person name="Ji A."/>
            <person name="Wang L."/>
            <person name="Lu S."/>
            <person name="Hayward A."/>
            <person name="Sun W."/>
            <person name="Li X."/>
            <person name="Schwartz D.C."/>
            <person name="Wang Y."/>
            <person name="Chen S."/>
        </authorList>
    </citation>
    <scope>NUCLEOTIDE SEQUENCE [LARGE SCALE GENOMIC DNA]</scope>
    <source>
        <strain evidence="7 8">ZZ0214-1</strain>
    </source>
</reference>
<dbReference type="Proteomes" id="UP000230002">
    <property type="component" value="Unassembled WGS sequence"/>
</dbReference>
<keyword evidence="8" id="KW-1185">Reference proteome</keyword>
<dbReference type="InterPro" id="IPR001338">
    <property type="entry name" value="Class_I_Hydrophobin"/>
</dbReference>
<dbReference type="EMBL" id="AYKW01000008">
    <property type="protein sequence ID" value="PIL33167.1"/>
    <property type="molecule type" value="Genomic_DNA"/>
</dbReference>
<comment type="subcellular location">
    <subcellularLocation>
        <location evidence="1 6">Secreted</location>
        <location evidence="1 6">Cell wall</location>
    </subcellularLocation>
</comment>
<evidence type="ECO:0000256" key="2">
    <source>
        <dbReference type="ARBA" id="ARBA00010446"/>
    </source>
</evidence>
<evidence type="ECO:0000256" key="3">
    <source>
        <dbReference type="ARBA" id="ARBA00022512"/>
    </source>
</evidence>
<keyword evidence="4 6" id="KW-0964">Secreted</keyword>
<organism evidence="7 8">
    <name type="scientific">Ganoderma sinense ZZ0214-1</name>
    <dbReference type="NCBI Taxonomy" id="1077348"/>
    <lineage>
        <taxon>Eukaryota</taxon>
        <taxon>Fungi</taxon>
        <taxon>Dikarya</taxon>
        <taxon>Basidiomycota</taxon>
        <taxon>Agaricomycotina</taxon>
        <taxon>Agaricomycetes</taxon>
        <taxon>Polyporales</taxon>
        <taxon>Polyporaceae</taxon>
        <taxon>Ganoderma</taxon>
    </lineage>
</organism>
<keyword evidence="6" id="KW-0732">Signal</keyword>
<dbReference type="GO" id="GO:0005199">
    <property type="term" value="F:structural constituent of cell wall"/>
    <property type="evidence" value="ECO:0007669"/>
    <property type="project" value="InterPro"/>
</dbReference>
<evidence type="ECO:0000313" key="8">
    <source>
        <dbReference type="Proteomes" id="UP000230002"/>
    </source>
</evidence>
<feature type="chain" id="PRO_5013986777" description="Hydrophobin" evidence="6">
    <location>
        <begin position="20"/>
        <end position="103"/>
    </location>
</feature>
<evidence type="ECO:0000256" key="4">
    <source>
        <dbReference type="ARBA" id="ARBA00022525"/>
    </source>
</evidence>
<feature type="signal peptide" evidence="6">
    <location>
        <begin position="1"/>
        <end position="19"/>
    </location>
</feature>
<dbReference type="CDD" id="cd23507">
    <property type="entry name" value="hydrophobin_I"/>
    <property type="match status" value="1"/>
</dbReference>